<comment type="subcellular location">
    <subcellularLocation>
        <location evidence="6">Cytoplasm</location>
    </subcellularLocation>
</comment>
<dbReference type="OrthoDB" id="9799101at2"/>
<name>A0A062VJ98_9PROT</name>
<dbReference type="GO" id="GO:0006189">
    <property type="term" value="P:'de novo' IMP biosynthetic process"/>
    <property type="evidence" value="ECO:0007669"/>
    <property type="project" value="UniProtKB-UniRule"/>
</dbReference>
<comment type="subunit">
    <text evidence="6">Part of the FGAM synthase complex composed of 1 PurL, 1 PurQ and 2 PurS subunits.</text>
</comment>
<proteinExistence type="inferred from homology"/>
<gene>
    <name evidence="6" type="primary">purS</name>
    <name evidence="7" type="ORF">HPO_11204</name>
</gene>
<evidence type="ECO:0000256" key="2">
    <source>
        <dbReference type="ARBA" id="ARBA00022598"/>
    </source>
</evidence>
<dbReference type="AlphaFoldDB" id="A0A062VJ98"/>
<comment type="function">
    <text evidence="6">Part of the phosphoribosylformylglycinamidine synthase complex involved in the purines biosynthetic pathway. Catalyzes the ATP-dependent conversion of formylglycinamide ribonucleotide (FGAR) and glutamine to yield formylglycinamidine ribonucleotide (FGAM) and glutamate. The FGAM synthase complex is composed of three subunits. PurQ produces an ammonia molecule by converting glutamine to glutamate. PurL transfers the ammonia molecule to FGAR to form FGAM in an ATP-dependent manner. PurS interacts with PurQ and PurL and is thought to assist in the transfer of the ammonia molecule from PurQ to PurL.</text>
</comment>
<keyword evidence="3 6" id="KW-0547">Nucleotide-binding</keyword>
<dbReference type="RefSeq" id="WP_035598585.1">
    <property type="nucleotide sequence ID" value="NZ_ARYM01000012.1"/>
</dbReference>
<sequence>MKAVVHVSLKSGVLDPQGKAVADTLARMGYKEVGGARVGKVIELDLTGQTDKSAAEARVKEMCEKLLANTVIESYRIELV</sequence>
<protein>
    <recommendedName>
        <fullName evidence="6">Phosphoribosylformylglycinamidine synthase subunit PurS</fullName>
        <shortName evidence="6">FGAM synthase</shortName>
        <ecNumber evidence="6">6.3.5.3</ecNumber>
    </recommendedName>
    <alternativeName>
        <fullName evidence="6">Formylglycinamide ribonucleotide amidotransferase subunit III</fullName>
        <shortName evidence="6">FGAR amidotransferase III</shortName>
        <shortName evidence="6">FGAR-AT III</shortName>
    </alternativeName>
    <alternativeName>
        <fullName evidence="6">Phosphoribosylformylglycinamidine synthase subunit III</fullName>
    </alternativeName>
</protein>
<dbReference type="GO" id="GO:0005524">
    <property type="term" value="F:ATP binding"/>
    <property type="evidence" value="ECO:0007669"/>
    <property type="project" value="UniProtKB-UniRule"/>
</dbReference>
<dbReference type="NCBIfam" id="TIGR00302">
    <property type="entry name" value="phosphoribosylformylglycinamidine synthase subunit PurS"/>
    <property type="match status" value="1"/>
</dbReference>
<dbReference type="eggNOG" id="COG1828">
    <property type="taxonomic scope" value="Bacteria"/>
</dbReference>
<keyword evidence="1 6" id="KW-0963">Cytoplasm</keyword>
<keyword evidence="5 6" id="KW-0067">ATP-binding</keyword>
<dbReference type="HAMAP" id="MF_01926">
    <property type="entry name" value="PurS"/>
    <property type="match status" value="1"/>
</dbReference>
<evidence type="ECO:0000313" key="8">
    <source>
        <dbReference type="Proteomes" id="UP000027100"/>
    </source>
</evidence>
<dbReference type="NCBIfam" id="NF004630">
    <property type="entry name" value="PRK05974.1"/>
    <property type="match status" value="1"/>
</dbReference>
<evidence type="ECO:0000256" key="5">
    <source>
        <dbReference type="ARBA" id="ARBA00022840"/>
    </source>
</evidence>
<keyword evidence="4 6" id="KW-0658">Purine biosynthesis</keyword>
<dbReference type="Gene3D" id="3.30.1280.10">
    <property type="entry name" value="Phosphoribosylformylglycinamidine synthase subunit PurS"/>
    <property type="match status" value="1"/>
</dbReference>
<dbReference type="EMBL" id="ARYM01000012">
    <property type="protein sequence ID" value="KCZ98166.1"/>
    <property type="molecule type" value="Genomic_DNA"/>
</dbReference>
<dbReference type="Proteomes" id="UP000027100">
    <property type="component" value="Unassembled WGS sequence"/>
</dbReference>
<dbReference type="PANTHER" id="PTHR34696:SF1">
    <property type="entry name" value="PHOSPHORIBOSYLFORMYLGLYCINAMIDINE SYNTHASE SUBUNIT PURS"/>
    <property type="match status" value="1"/>
</dbReference>
<dbReference type="STRING" id="1280954.HPO_11204"/>
<keyword evidence="2 6" id="KW-0436">Ligase</keyword>
<comment type="similarity">
    <text evidence="6">Belongs to the PurS family.</text>
</comment>
<dbReference type="PANTHER" id="PTHR34696">
    <property type="entry name" value="PHOSPHORIBOSYLFORMYLGLYCINAMIDINE SYNTHASE SUBUNIT PURS"/>
    <property type="match status" value="1"/>
</dbReference>
<dbReference type="InterPro" id="IPR003850">
    <property type="entry name" value="PurS"/>
</dbReference>
<evidence type="ECO:0000256" key="6">
    <source>
        <dbReference type="HAMAP-Rule" id="MF_01926"/>
    </source>
</evidence>
<dbReference type="SUPFAM" id="SSF82697">
    <property type="entry name" value="PurS-like"/>
    <property type="match status" value="1"/>
</dbReference>
<evidence type="ECO:0000313" key="7">
    <source>
        <dbReference type="EMBL" id="KCZ98166.1"/>
    </source>
</evidence>
<evidence type="ECO:0000256" key="3">
    <source>
        <dbReference type="ARBA" id="ARBA00022741"/>
    </source>
</evidence>
<accession>A0A062VJ98</accession>
<dbReference type="Pfam" id="PF02700">
    <property type="entry name" value="PurS"/>
    <property type="match status" value="1"/>
</dbReference>
<dbReference type="EC" id="6.3.5.3" evidence="6"/>
<dbReference type="InterPro" id="IPR036604">
    <property type="entry name" value="PurS-like_sf"/>
</dbReference>
<dbReference type="GO" id="GO:0004642">
    <property type="term" value="F:phosphoribosylformylglycinamidine synthase activity"/>
    <property type="evidence" value="ECO:0007669"/>
    <property type="project" value="UniProtKB-UniRule"/>
</dbReference>
<keyword evidence="8" id="KW-1185">Reference proteome</keyword>
<organism evidence="7 8">
    <name type="scientific">Hyphomonas polymorpha PS728</name>
    <dbReference type="NCBI Taxonomy" id="1280954"/>
    <lineage>
        <taxon>Bacteria</taxon>
        <taxon>Pseudomonadati</taxon>
        <taxon>Pseudomonadota</taxon>
        <taxon>Alphaproteobacteria</taxon>
        <taxon>Hyphomonadales</taxon>
        <taxon>Hyphomonadaceae</taxon>
        <taxon>Hyphomonas</taxon>
    </lineage>
</organism>
<evidence type="ECO:0000256" key="4">
    <source>
        <dbReference type="ARBA" id="ARBA00022755"/>
    </source>
</evidence>
<reference evidence="7 8" key="1">
    <citation type="journal article" date="2014" name="Antonie Van Leeuwenhoek">
        <title>Hyphomonas beringensis sp. nov. and Hyphomonas chukchiensis sp. nov., isolated from surface seawater of the Bering Sea and Chukchi Sea.</title>
        <authorList>
            <person name="Li C."/>
            <person name="Lai Q."/>
            <person name="Li G."/>
            <person name="Dong C."/>
            <person name="Wang J."/>
            <person name="Liao Y."/>
            <person name="Shao Z."/>
        </authorList>
    </citation>
    <scope>NUCLEOTIDE SEQUENCE [LARGE SCALE GENOMIC DNA]</scope>
    <source>
        <strain evidence="7 8">PS728</strain>
    </source>
</reference>
<dbReference type="PATRIC" id="fig|1280954.3.peg.2270"/>
<comment type="pathway">
    <text evidence="6">Purine metabolism; IMP biosynthesis via de novo pathway; 5-amino-1-(5-phospho-D-ribosyl)imidazole from N(2)-formyl-N(1)-(5-phospho-D-ribosyl)glycinamide: step 1/2.</text>
</comment>
<evidence type="ECO:0000256" key="1">
    <source>
        <dbReference type="ARBA" id="ARBA00022490"/>
    </source>
</evidence>
<comment type="caution">
    <text evidence="7">The sequence shown here is derived from an EMBL/GenBank/DDBJ whole genome shotgun (WGS) entry which is preliminary data.</text>
</comment>
<dbReference type="GO" id="GO:0005737">
    <property type="term" value="C:cytoplasm"/>
    <property type="evidence" value="ECO:0007669"/>
    <property type="project" value="UniProtKB-SubCell"/>
</dbReference>
<dbReference type="UniPathway" id="UPA00074">
    <property type="reaction ID" value="UER00128"/>
</dbReference>
<comment type="catalytic activity">
    <reaction evidence="6">
        <text>N(2)-formyl-N(1)-(5-phospho-beta-D-ribosyl)glycinamide + L-glutamine + ATP + H2O = 2-formamido-N(1)-(5-O-phospho-beta-D-ribosyl)acetamidine + L-glutamate + ADP + phosphate + H(+)</text>
        <dbReference type="Rhea" id="RHEA:17129"/>
        <dbReference type="ChEBI" id="CHEBI:15377"/>
        <dbReference type="ChEBI" id="CHEBI:15378"/>
        <dbReference type="ChEBI" id="CHEBI:29985"/>
        <dbReference type="ChEBI" id="CHEBI:30616"/>
        <dbReference type="ChEBI" id="CHEBI:43474"/>
        <dbReference type="ChEBI" id="CHEBI:58359"/>
        <dbReference type="ChEBI" id="CHEBI:147286"/>
        <dbReference type="ChEBI" id="CHEBI:147287"/>
        <dbReference type="ChEBI" id="CHEBI:456216"/>
        <dbReference type="EC" id="6.3.5.3"/>
    </reaction>
</comment>